<dbReference type="OrthoDB" id="196717at2759"/>
<sequence length="342" mass="38123">MKFCSYGAQCGSSLSSRDLNSLKSYFPSVTVPYSTLNMEFSDCEYMRWLFDSCEIIEDFCCNVKAPPLPTIQDKPAREIGFRDRDKRADGRRIPSSLAVQLTAGFAPFYPPIPFLHTFYPNPDLLSIADSGNPLIFTTLVTEGCHSDPGSRILATKLCILTTSELRPLRRHQLSRSSRVDTKNETTQVEEEAWSVGRSGTFNELKSALSSVPPTPPERHNLPSYHPQVNGSIVIVLKSRTGTELQKKLFLIHIYSESLPEQASVCPNFDEFWDQEVLTRNRTKALPAAADPLVRGAASLCGTQPAGGPVEKRRDRKDRHSANQSRGRRAAGPAQRRLKPRGE</sequence>
<proteinExistence type="predicted"/>
<dbReference type="EMBL" id="CADCXU010033974">
    <property type="protein sequence ID" value="CAB0019513.1"/>
    <property type="molecule type" value="Genomic_DNA"/>
</dbReference>
<organism evidence="2 3">
    <name type="scientific">Nesidiocoris tenuis</name>
    <dbReference type="NCBI Taxonomy" id="355587"/>
    <lineage>
        <taxon>Eukaryota</taxon>
        <taxon>Metazoa</taxon>
        <taxon>Ecdysozoa</taxon>
        <taxon>Arthropoda</taxon>
        <taxon>Hexapoda</taxon>
        <taxon>Insecta</taxon>
        <taxon>Pterygota</taxon>
        <taxon>Neoptera</taxon>
        <taxon>Paraneoptera</taxon>
        <taxon>Hemiptera</taxon>
        <taxon>Heteroptera</taxon>
        <taxon>Panheteroptera</taxon>
        <taxon>Cimicomorpha</taxon>
        <taxon>Miridae</taxon>
        <taxon>Dicyphina</taxon>
        <taxon>Nesidiocoris</taxon>
    </lineage>
</organism>
<accession>A0A6H5HRJ1</accession>
<evidence type="ECO:0000313" key="2">
    <source>
        <dbReference type="EMBL" id="CAB0019513.1"/>
    </source>
</evidence>
<dbReference type="Proteomes" id="UP000479000">
    <property type="component" value="Unassembled WGS sequence"/>
</dbReference>
<gene>
    <name evidence="2" type="ORF">NTEN_LOCUS23225</name>
</gene>
<feature type="region of interest" description="Disordered" evidence="1">
    <location>
        <begin position="298"/>
        <end position="342"/>
    </location>
</feature>
<dbReference type="AlphaFoldDB" id="A0A6H5HRJ1"/>
<evidence type="ECO:0000256" key="1">
    <source>
        <dbReference type="SAM" id="MobiDB-lite"/>
    </source>
</evidence>
<reference evidence="2 3" key="1">
    <citation type="submission" date="2020-02" db="EMBL/GenBank/DDBJ databases">
        <authorList>
            <person name="Ferguson B K."/>
        </authorList>
    </citation>
    <scope>NUCLEOTIDE SEQUENCE [LARGE SCALE GENOMIC DNA]</scope>
</reference>
<keyword evidence="3" id="KW-1185">Reference proteome</keyword>
<feature type="compositionally biased region" description="Basic and acidic residues" evidence="1">
    <location>
        <begin position="309"/>
        <end position="320"/>
    </location>
</feature>
<evidence type="ECO:0000313" key="3">
    <source>
        <dbReference type="Proteomes" id="UP000479000"/>
    </source>
</evidence>
<name>A0A6H5HRJ1_9HEMI</name>
<protein>
    <submittedName>
        <fullName evidence="2">Uncharacterized protein</fullName>
    </submittedName>
</protein>